<feature type="coiled-coil region" evidence="3">
    <location>
        <begin position="142"/>
        <end position="169"/>
    </location>
</feature>
<dbReference type="AlphaFoldDB" id="A0AAF0IUZ3"/>
<dbReference type="InterPro" id="IPR019734">
    <property type="entry name" value="TPR_rpt"/>
</dbReference>
<dbReference type="Proteomes" id="UP001214603">
    <property type="component" value="Chromosome 1"/>
</dbReference>
<dbReference type="InterPro" id="IPR051722">
    <property type="entry name" value="Endocytosis_PI4K-reg_protein"/>
</dbReference>
<evidence type="ECO:0000313" key="6">
    <source>
        <dbReference type="Proteomes" id="UP001214603"/>
    </source>
</evidence>
<dbReference type="PANTHER" id="PTHR23083">
    <property type="entry name" value="TETRATRICOPEPTIDE REPEAT PROTEIN, TPR"/>
    <property type="match status" value="1"/>
</dbReference>
<sequence>MDTAQIAQDEHDIHANILSFLEQEGFRDASHSNDTPQNIAFPPVMHGASEFTERVRAGVQRLAQAEQQREISIIDSTVSVAMRAYGMFMLGYDDEASHLLAMSRVLESDPLAASTAPHSAEVEHHVAVTILAAAVNGLALERRAVQGEAERLRSALASYERAIALHEQLRGNDAKRGARTAPFVDEAERWTETALYRTALLTMRLKGDKQGLQALRAYQAKEHRWPSTFRMPQRNVLRNIQATLLNQSRTAAPASEYAVSQGPRVHTTTSRRMHPPPPVDKPSSAWSSEFNQMKRTVIRTLEQTTSFPRADESNANAEKLADQLVLSWRLDGAKGGTNADEVVDLLYGLTRITFRSQTIERLLVQMLVAAEAFEEASVIADKYSLLVESTWQASGVPESSHTMHNGRGVDSVEEYIDTVLLIAYVEMHYLNNVTRSHERAHRLLVLVGYIPSQDNEKEGVYATLPTVHVDRALLARILRAAGSAAFVLARDSLPSQRPDRQAAALIQLRDATTLDPEAAESHYALAVAAAQAHEPTEALASARRALELEPAGLDAWHLIVLLVTASKDYAGALQLAEKALEQADSDEAADAQIPANGAPSALTRLASYDYPPSVRERGASYVRLLATYNVLVELTEGVHAALAGQQELFEAFRERFPLVSLPPGKRARDVAHQSAPKFSSERPHELTETPAEARQAFELRNERRLLQSLWLMSAASFRRAGDLDQARDAIQEAESLDSLQPDLWVQLALWCLEAQKSGAAVTCLYKALACEADHVPASVHLARLLLQPDALHLRASHAETIAAVGTAQHGAEALTRQSVIDEGAGQDLELEARASNTLSLGARTERADNEPVASTFAWRTDPSIPPLSIAEGLLRTTTLYRGHDVPEAWHLLAQFAHSTGRPNEVQRKYLQNALRLEQARPLRPFRVALALP</sequence>
<evidence type="ECO:0000256" key="4">
    <source>
        <dbReference type="SAM" id="MobiDB-lite"/>
    </source>
</evidence>
<reference evidence="5" key="1">
    <citation type="submission" date="2023-03" db="EMBL/GenBank/DDBJ databases">
        <title>Mating type loci evolution in Malassezia.</title>
        <authorList>
            <person name="Coelho M.A."/>
        </authorList>
    </citation>
    <scope>NUCLEOTIDE SEQUENCE</scope>
    <source>
        <strain evidence="5">CBS 7876</strain>
    </source>
</reference>
<protein>
    <submittedName>
        <fullName evidence="5">Uncharacterized protein</fullName>
    </submittedName>
</protein>
<evidence type="ECO:0000313" key="5">
    <source>
        <dbReference type="EMBL" id="WFD01476.1"/>
    </source>
</evidence>
<feature type="region of interest" description="Disordered" evidence="4">
    <location>
        <begin position="252"/>
        <end position="286"/>
    </location>
</feature>
<name>A0AAF0IUZ3_9BASI</name>
<dbReference type="EMBL" id="CP119934">
    <property type="protein sequence ID" value="WFD01476.1"/>
    <property type="molecule type" value="Genomic_DNA"/>
</dbReference>
<keyword evidence="6" id="KW-1185">Reference proteome</keyword>
<proteinExistence type="inferred from homology"/>
<evidence type="ECO:0000256" key="1">
    <source>
        <dbReference type="ARBA" id="ARBA00002550"/>
    </source>
</evidence>
<evidence type="ECO:0000256" key="2">
    <source>
        <dbReference type="ARBA" id="ARBA00038251"/>
    </source>
</evidence>
<dbReference type="PANTHER" id="PTHR23083:SF464">
    <property type="entry name" value="TETRATRICOPEPTIDE REPEAT DOMAIN 7, ISOFORM A"/>
    <property type="match status" value="1"/>
</dbReference>
<keyword evidence="3" id="KW-0175">Coiled coil</keyword>
<accession>A0AAF0IUZ3</accession>
<dbReference type="SUPFAM" id="SSF48452">
    <property type="entry name" value="TPR-like"/>
    <property type="match status" value="2"/>
</dbReference>
<evidence type="ECO:0000256" key="3">
    <source>
        <dbReference type="SAM" id="Coils"/>
    </source>
</evidence>
<organism evidence="5 6">
    <name type="scientific">Malassezia obtusa</name>
    <dbReference type="NCBI Taxonomy" id="76774"/>
    <lineage>
        <taxon>Eukaryota</taxon>
        <taxon>Fungi</taxon>
        <taxon>Dikarya</taxon>
        <taxon>Basidiomycota</taxon>
        <taxon>Ustilaginomycotina</taxon>
        <taxon>Malasseziomycetes</taxon>
        <taxon>Malasseziales</taxon>
        <taxon>Malasseziaceae</taxon>
        <taxon>Malassezia</taxon>
    </lineage>
</organism>
<dbReference type="SMART" id="SM00028">
    <property type="entry name" value="TPR"/>
    <property type="match status" value="4"/>
</dbReference>
<gene>
    <name evidence="5" type="ORF">MOBT1_000141</name>
</gene>
<comment type="function">
    <text evidence="1">Involved in endocytosis.</text>
</comment>
<dbReference type="InterPro" id="IPR011990">
    <property type="entry name" value="TPR-like_helical_dom_sf"/>
</dbReference>
<comment type="similarity">
    <text evidence="2">Belongs to the YPP1 family.</text>
</comment>
<dbReference type="Gene3D" id="1.25.40.10">
    <property type="entry name" value="Tetratricopeptide repeat domain"/>
    <property type="match status" value="2"/>
</dbReference>